<name>A0A9D1V0G4_9BACT</name>
<evidence type="ECO:0000313" key="4">
    <source>
        <dbReference type="EMBL" id="HIX03853.1"/>
    </source>
</evidence>
<feature type="domain" description="Protein FecR C-terminal" evidence="3">
    <location>
        <begin position="310"/>
        <end position="378"/>
    </location>
</feature>
<dbReference type="PANTHER" id="PTHR30273">
    <property type="entry name" value="PERIPLASMIC SIGNAL SENSOR AND SIGMA FACTOR ACTIVATOR FECR-RELATED"/>
    <property type="match status" value="1"/>
</dbReference>
<dbReference type="EMBL" id="DXFT01000136">
    <property type="protein sequence ID" value="HIX03853.1"/>
    <property type="molecule type" value="Genomic_DNA"/>
</dbReference>
<dbReference type="Pfam" id="PF16344">
    <property type="entry name" value="FecR_C"/>
    <property type="match status" value="1"/>
</dbReference>
<feature type="transmembrane region" description="Helical" evidence="1">
    <location>
        <begin position="77"/>
        <end position="98"/>
    </location>
</feature>
<gene>
    <name evidence="4" type="ORF">H9863_07035</name>
</gene>
<sequence>MKYELEDIEFAITLLSSPRKLDKEKVEEWLADSRRMELLENCALLREHYSFADFSRLKQGEKIRLMRKIRASRRRKLYWLSAAASIMVVFSLSLFLWINGEDSGQKNTGVPAPQRKGQVELILSSGERMVLGTDSLRLGDRVEAGMLRDSLRKLSYLQAPAGQDGQEEIFNTLVIPVGGLYELELSDGTRVWLNSVSQLRYPVQFTGKERKVYLSGEAYFDVKTDSLRPFIVESGGMNVRVYGTEFNVTAYRDEKLRTTLVQGKVGIKVDGEKELLLRPGQMAEYDAQTKHLEMQEVNTYLYTAWKEGTFAFKDETIEEIMGRLSRWYDLNVFYANEEVKKQLYDGIIPQVKDFEDVLRMIEGTATIHFEIKGNTVIVR</sequence>
<proteinExistence type="predicted"/>
<comment type="caution">
    <text evidence="4">The sequence shown here is derived from an EMBL/GenBank/DDBJ whole genome shotgun (WGS) entry which is preliminary data.</text>
</comment>
<organism evidence="4 5">
    <name type="scientific">Candidatus Odoribacter faecigallinarum</name>
    <dbReference type="NCBI Taxonomy" id="2838706"/>
    <lineage>
        <taxon>Bacteria</taxon>
        <taxon>Pseudomonadati</taxon>
        <taxon>Bacteroidota</taxon>
        <taxon>Bacteroidia</taxon>
        <taxon>Bacteroidales</taxon>
        <taxon>Odoribacteraceae</taxon>
        <taxon>Odoribacter</taxon>
    </lineage>
</organism>
<keyword evidence="1" id="KW-0472">Membrane</keyword>
<reference evidence="4" key="2">
    <citation type="submission" date="2021-04" db="EMBL/GenBank/DDBJ databases">
        <authorList>
            <person name="Gilroy R."/>
        </authorList>
    </citation>
    <scope>NUCLEOTIDE SEQUENCE</scope>
    <source>
        <strain evidence="4">23274</strain>
    </source>
</reference>
<evidence type="ECO:0000256" key="1">
    <source>
        <dbReference type="SAM" id="Phobius"/>
    </source>
</evidence>
<dbReference type="PANTHER" id="PTHR30273:SF2">
    <property type="entry name" value="PROTEIN FECR"/>
    <property type="match status" value="1"/>
</dbReference>
<dbReference type="Pfam" id="PF04773">
    <property type="entry name" value="FecR"/>
    <property type="match status" value="1"/>
</dbReference>
<dbReference type="GO" id="GO:0016989">
    <property type="term" value="F:sigma factor antagonist activity"/>
    <property type="evidence" value="ECO:0007669"/>
    <property type="project" value="TreeGrafter"/>
</dbReference>
<dbReference type="Gene3D" id="2.60.120.1440">
    <property type="match status" value="1"/>
</dbReference>
<keyword evidence="1" id="KW-0812">Transmembrane</keyword>
<reference evidence="4" key="1">
    <citation type="journal article" date="2021" name="PeerJ">
        <title>Extensive microbial diversity within the chicken gut microbiome revealed by metagenomics and culture.</title>
        <authorList>
            <person name="Gilroy R."/>
            <person name="Ravi A."/>
            <person name="Getino M."/>
            <person name="Pursley I."/>
            <person name="Horton D.L."/>
            <person name="Alikhan N.F."/>
            <person name="Baker D."/>
            <person name="Gharbi K."/>
            <person name="Hall N."/>
            <person name="Watson M."/>
            <person name="Adriaenssens E.M."/>
            <person name="Foster-Nyarko E."/>
            <person name="Jarju S."/>
            <person name="Secka A."/>
            <person name="Antonio M."/>
            <person name="Oren A."/>
            <person name="Chaudhuri R.R."/>
            <person name="La Ragione R."/>
            <person name="Hildebrand F."/>
            <person name="Pallen M.J."/>
        </authorList>
    </citation>
    <scope>NUCLEOTIDE SEQUENCE</scope>
    <source>
        <strain evidence="4">23274</strain>
    </source>
</reference>
<evidence type="ECO:0000259" key="2">
    <source>
        <dbReference type="Pfam" id="PF04773"/>
    </source>
</evidence>
<dbReference type="PIRSF" id="PIRSF018266">
    <property type="entry name" value="FecR"/>
    <property type="match status" value="1"/>
</dbReference>
<evidence type="ECO:0000313" key="5">
    <source>
        <dbReference type="Proteomes" id="UP000824202"/>
    </source>
</evidence>
<feature type="domain" description="FecR protein" evidence="2">
    <location>
        <begin position="174"/>
        <end position="265"/>
    </location>
</feature>
<dbReference type="InterPro" id="IPR012373">
    <property type="entry name" value="Ferrdict_sens_TM"/>
</dbReference>
<evidence type="ECO:0000259" key="3">
    <source>
        <dbReference type="Pfam" id="PF16344"/>
    </source>
</evidence>
<accession>A0A9D1V0G4</accession>
<dbReference type="Gene3D" id="3.55.50.30">
    <property type="match status" value="1"/>
</dbReference>
<dbReference type="FunFam" id="2.60.120.1440:FF:000001">
    <property type="entry name" value="Putative anti-sigma factor"/>
    <property type="match status" value="1"/>
</dbReference>
<dbReference type="Proteomes" id="UP000824202">
    <property type="component" value="Unassembled WGS sequence"/>
</dbReference>
<dbReference type="InterPro" id="IPR032508">
    <property type="entry name" value="FecR_C"/>
</dbReference>
<protein>
    <submittedName>
        <fullName evidence="4">FecR domain-containing protein</fullName>
    </submittedName>
</protein>
<dbReference type="InterPro" id="IPR006860">
    <property type="entry name" value="FecR"/>
</dbReference>
<keyword evidence="1" id="KW-1133">Transmembrane helix</keyword>
<dbReference type="AlphaFoldDB" id="A0A9D1V0G4"/>